<feature type="region of interest" description="Disordered" evidence="3">
    <location>
        <begin position="585"/>
        <end position="611"/>
    </location>
</feature>
<dbReference type="CDD" id="cd00033">
    <property type="entry name" value="CCP"/>
    <property type="match status" value="1"/>
</dbReference>
<sequence>SSSIRIAESPSPPWNTTSSVVYGISQYSLVVGWESPRDDGGVEIDNYTLSLYQEDQTVVQTTTESLELPLSLDYSTVYSIIITANNCAGSSSPVSLTSMEAGCRAPLSPVNGSIEEYRSTEEGAEIQFHCHDGYTPNETMSSQCLNSSWSPRPMELVCAKISKTLTTSGPSSTSNTTPSPTIPSESIQQKLAAGLVSGLLFAIVCACMVIIVVCRWRCFTRLKVTHTVHQNTYSGMPLAQYSVIERRNLGSESELRSDPPVGQYSVVHSGSPQDETHFNTATQITGNGASVSGVSPPIPHHSPVLTNSKGLVYAKVNPMIPVVPPPKTQDGQRVAYVTVWADAVVPPLPSDTKKKADVSVSLDQILIQLGEVAPDWRRLAESLEIEGIDDIAQYVSSEHDAMVEVVDGWLRKLYPKVPTWREIAGVVEGLGYSNLAYCLRQVYVTGYLPIEVSNAVSPTVPVSASPPPIPPRLDHEPLPPRDDQPSSPYLSLRQHQPSLLLYNVDQPSHPLENDNDELPPPLPAKQCYLPIEVSNAVSPTVPVSASPPPLPPHLDHEPLPPHNDQPSSPCLSLQQHQPSLLLYNVDQPSHPLENDNPPPLPAKLGRFRLTH</sequence>
<feature type="region of interest" description="Disordered" evidence="3">
    <location>
        <begin position="459"/>
        <end position="490"/>
    </location>
</feature>
<dbReference type="InterPro" id="IPR003961">
    <property type="entry name" value="FN3_dom"/>
</dbReference>
<accession>A0AA35TGI7</accession>
<keyword evidence="4" id="KW-1133">Transmembrane helix</keyword>
<evidence type="ECO:0000256" key="3">
    <source>
        <dbReference type="SAM" id="MobiDB-lite"/>
    </source>
</evidence>
<keyword evidence="4" id="KW-0812">Transmembrane</keyword>
<feature type="non-terminal residue" evidence="7">
    <location>
        <position position="611"/>
    </location>
</feature>
<dbReference type="InterPro" id="IPR000436">
    <property type="entry name" value="Sushi_SCR_CCP_dom"/>
</dbReference>
<dbReference type="InterPro" id="IPR036116">
    <property type="entry name" value="FN3_sf"/>
</dbReference>
<dbReference type="SUPFAM" id="SSF57535">
    <property type="entry name" value="Complement control module/SCR domain"/>
    <property type="match status" value="1"/>
</dbReference>
<comment type="caution">
    <text evidence="2">Lacks conserved residue(s) required for the propagation of feature annotation.</text>
</comment>
<evidence type="ECO:0000256" key="4">
    <source>
        <dbReference type="SAM" id="Phobius"/>
    </source>
</evidence>
<feature type="transmembrane region" description="Helical" evidence="4">
    <location>
        <begin position="191"/>
        <end position="213"/>
    </location>
</feature>
<protein>
    <submittedName>
        <fullName evidence="7">Uncharacterized protein</fullName>
    </submittedName>
</protein>
<feature type="region of interest" description="Disordered" evidence="3">
    <location>
        <begin position="539"/>
        <end position="572"/>
    </location>
</feature>
<keyword evidence="1" id="KW-1015">Disulfide bond</keyword>
<feature type="domain" description="Fibronectin type-III" evidence="5">
    <location>
        <begin position="12"/>
        <end position="106"/>
    </location>
</feature>
<gene>
    <name evidence="7" type="ORF">GBAR_LOCUS26290</name>
</gene>
<dbReference type="SMART" id="SM00032">
    <property type="entry name" value="CCP"/>
    <property type="match status" value="1"/>
</dbReference>
<evidence type="ECO:0000259" key="5">
    <source>
        <dbReference type="PROSITE" id="PS50853"/>
    </source>
</evidence>
<evidence type="ECO:0000256" key="2">
    <source>
        <dbReference type="PROSITE-ProRule" id="PRU00302"/>
    </source>
</evidence>
<feature type="region of interest" description="Disordered" evidence="3">
    <location>
        <begin position="504"/>
        <end position="525"/>
    </location>
</feature>
<dbReference type="Gene3D" id="2.10.70.10">
    <property type="entry name" value="Complement Module, domain 1"/>
    <property type="match status" value="1"/>
</dbReference>
<dbReference type="Proteomes" id="UP001174909">
    <property type="component" value="Unassembled WGS sequence"/>
</dbReference>
<dbReference type="SUPFAM" id="SSF49265">
    <property type="entry name" value="Fibronectin type III"/>
    <property type="match status" value="1"/>
</dbReference>
<dbReference type="PROSITE" id="PS50853">
    <property type="entry name" value="FN3"/>
    <property type="match status" value="1"/>
</dbReference>
<comment type="caution">
    <text evidence="7">The sequence shown here is derived from an EMBL/GenBank/DDBJ whole genome shotgun (WGS) entry which is preliminary data.</text>
</comment>
<dbReference type="Pfam" id="PF00084">
    <property type="entry name" value="Sushi"/>
    <property type="match status" value="1"/>
</dbReference>
<organism evidence="7 8">
    <name type="scientific">Geodia barretti</name>
    <name type="common">Barrett's horny sponge</name>
    <dbReference type="NCBI Taxonomy" id="519541"/>
    <lineage>
        <taxon>Eukaryota</taxon>
        <taxon>Metazoa</taxon>
        <taxon>Porifera</taxon>
        <taxon>Demospongiae</taxon>
        <taxon>Heteroscleromorpha</taxon>
        <taxon>Tetractinellida</taxon>
        <taxon>Astrophorina</taxon>
        <taxon>Geodiidae</taxon>
        <taxon>Geodia</taxon>
    </lineage>
</organism>
<keyword evidence="2" id="KW-0768">Sushi</keyword>
<evidence type="ECO:0000313" key="7">
    <source>
        <dbReference type="EMBL" id="CAI8047563.1"/>
    </source>
</evidence>
<reference evidence="7" key="1">
    <citation type="submission" date="2023-03" db="EMBL/GenBank/DDBJ databases">
        <authorList>
            <person name="Steffen K."/>
            <person name="Cardenas P."/>
        </authorList>
    </citation>
    <scope>NUCLEOTIDE SEQUENCE</scope>
</reference>
<feature type="domain" description="Sushi" evidence="6">
    <location>
        <begin position="101"/>
        <end position="160"/>
    </location>
</feature>
<dbReference type="InterPro" id="IPR013783">
    <property type="entry name" value="Ig-like_fold"/>
</dbReference>
<dbReference type="Pfam" id="PF00041">
    <property type="entry name" value="fn3"/>
    <property type="match status" value="1"/>
</dbReference>
<dbReference type="InterPro" id="IPR035976">
    <property type="entry name" value="Sushi/SCR/CCP_sf"/>
</dbReference>
<evidence type="ECO:0000313" key="8">
    <source>
        <dbReference type="Proteomes" id="UP001174909"/>
    </source>
</evidence>
<proteinExistence type="predicted"/>
<feature type="compositionally biased region" description="Basic and acidic residues" evidence="3">
    <location>
        <begin position="472"/>
        <end position="484"/>
    </location>
</feature>
<evidence type="ECO:0000259" key="6">
    <source>
        <dbReference type="PROSITE" id="PS50923"/>
    </source>
</evidence>
<dbReference type="Gene3D" id="2.60.40.10">
    <property type="entry name" value="Immunoglobulins"/>
    <property type="match status" value="1"/>
</dbReference>
<dbReference type="EMBL" id="CASHTH010003657">
    <property type="protein sequence ID" value="CAI8047563.1"/>
    <property type="molecule type" value="Genomic_DNA"/>
</dbReference>
<evidence type="ECO:0000256" key="1">
    <source>
        <dbReference type="ARBA" id="ARBA00023157"/>
    </source>
</evidence>
<dbReference type="CDD" id="cd00063">
    <property type="entry name" value="FN3"/>
    <property type="match status" value="1"/>
</dbReference>
<dbReference type="AlphaFoldDB" id="A0AA35TGI7"/>
<keyword evidence="4" id="KW-0472">Membrane</keyword>
<name>A0AA35TGI7_GEOBA</name>
<keyword evidence="8" id="KW-1185">Reference proteome</keyword>
<dbReference type="PROSITE" id="PS50923">
    <property type="entry name" value="SUSHI"/>
    <property type="match status" value="1"/>
</dbReference>